<keyword evidence="5" id="KW-0998">Cell outer membrane</keyword>
<evidence type="ECO:0000313" key="8">
    <source>
        <dbReference type="Proteomes" id="UP000016496"/>
    </source>
</evidence>
<keyword evidence="4" id="KW-0472">Membrane</keyword>
<organism evidence="7 8">
    <name type="scientific">Bacteroides pyogenes F0041</name>
    <dbReference type="NCBI Taxonomy" id="1321819"/>
    <lineage>
        <taxon>Bacteria</taxon>
        <taxon>Pseudomonadati</taxon>
        <taxon>Bacteroidota</taxon>
        <taxon>Bacteroidia</taxon>
        <taxon>Bacteroidales</taxon>
        <taxon>Bacteroidaceae</taxon>
        <taxon>Bacteroides</taxon>
    </lineage>
</organism>
<dbReference type="EMBL" id="AWSV01000063">
    <property type="protein sequence ID" value="ERI85922.1"/>
    <property type="molecule type" value="Genomic_DNA"/>
</dbReference>
<feature type="domain" description="Bacterial surface antigen (D15)" evidence="6">
    <location>
        <begin position="412"/>
        <end position="791"/>
    </location>
</feature>
<evidence type="ECO:0000256" key="5">
    <source>
        <dbReference type="ARBA" id="ARBA00023237"/>
    </source>
</evidence>
<evidence type="ECO:0000259" key="6">
    <source>
        <dbReference type="Pfam" id="PF01103"/>
    </source>
</evidence>
<comment type="subcellular location">
    <subcellularLocation>
        <location evidence="1">Membrane</location>
    </subcellularLocation>
</comment>
<dbReference type="InterPro" id="IPR039910">
    <property type="entry name" value="D15-like"/>
</dbReference>
<evidence type="ECO:0000256" key="3">
    <source>
        <dbReference type="ARBA" id="ARBA00022729"/>
    </source>
</evidence>
<gene>
    <name evidence="7" type="ORF">HMPREF1981_01211</name>
</gene>
<keyword evidence="3" id="KW-0732">Signal</keyword>
<proteinExistence type="predicted"/>
<evidence type="ECO:0000256" key="1">
    <source>
        <dbReference type="ARBA" id="ARBA00004370"/>
    </source>
</evidence>
<evidence type="ECO:0000313" key="7">
    <source>
        <dbReference type="EMBL" id="ERI85922.1"/>
    </source>
</evidence>
<evidence type="ECO:0000256" key="4">
    <source>
        <dbReference type="ARBA" id="ARBA00023136"/>
    </source>
</evidence>
<dbReference type="Gene3D" id="2.40.160.50">
    <property type="entry name" value="membrane protein fhac: a member of the omp85/tpsb transporter family"/>
    <property type="match status" value="1"/>
</dbReference>
<dbReference type="AlphaFoldDB" id="U2DW81"/>
<dbReference type="PATRIC" id="fig|1321819.3.peg.1108"/>
<dbReference type="PANTHER" id="PTHR12815">
    <property type="entry name" value="SORTING AND ASSEMBLY MACHINERY SAMM50 PROTEIN FAMILY MEMBER"/>
    <property type="match status" value="1"/>
</dbReference>
<sequence length="794" mass="91636">MTLNKEKIRKMKDLLYNKKRFGLLLIISPLFLLSGCSLTRNLPKGEVLYTGQKTKVLNESKTRTGQTAMTEINAALDKTPSTRMMGGFLPIPFKMWMYNNFVHYEKGLGRWMFKRFAANPPVFISTVNPDIRVKVAGNILRDYGYFNGKVTYETLFDKKDSLKAAIRYTVDMKNPYFIDTVYYHRFNPHTLEIIESGRKNSYITPGEQFNVVELDEERTRISSLLRNKGYFYFRPDYLTYQADTTLVPGGNISLRLTPIPGLPAAAQRQYYLGNLSVYLFGKDGESPTDSLWYKDIHIHYHKKLKVRPNMLYRWLNYQEYVRNDQKRIFNRNRLYNQSRQDQVQEKLSQLAIFSYLDLQYIPRDTIGVSDTLDIRMQASFAKPLDAELEVNIVTKSNDQAGPGASFGVTRNNVFGGGESWNVQLKGSYEWQTGSGKKNSLMNSWEMGLSTSLTFPRVVFPRFGKREFDFPATTTFRVYVNQLNRAKYYKLLSFGGNATYDFHPTRVSKHSLTPFKLSFNVLQYQSEQFKEIAKENRALYTSLQNQFIPAMEYTYTYDNASLRRVKNPVWWQATASSAGNLTSVIYRAFGKPFDEKEKGLLGAPFAQFVKLSSEFRYLWNMDRNNKIAARLALGALFTYGNALIAPYSEQFYVGGANSIRAFTIRSIGPGGYHPEESRYSYLDQTGTFRMEANAEYRFRIFKSIWGAMFLDAGNVWMLREDEKGDDTRLRLKTFAKQIALGTGAGLRYNMDIMVFRLDFGVPLHLPYDTGRKGYYNVTGSFFRNLGIHFAIGYPF</sequence>
<dbReference type="GO" id="GO:0019867">
    <property type="term" value="C:outer membrane"/>
    <property type="evidence" value="ECO:0007669"/>
    <property type="project" value="InterPro"/>
</dbReference>
<accession>U2DW81</accession>
<comment type="caution">
    <text evidence="7">The sequence shown here is derived from an EMBL/GenBank/DDBJ whole genome shotgun (WGS) entry which is preliminary data.</text>
</comment>
<dbReference type="HOGENOM" id="CLU_010929_0_0_10"/>
<dbReference type="PANTHER" id="PTHR12815:SF47">
    <property type="entry name" value="TRANSLOCATION AND ASSEMBLY MODULE SUBUNIT TAMA"/>
    <property type="match status" value="1"/>
</dbReference>
<evidence type="ECO:0000256" key="2">
    <source>
        <dbReference type="ARBA" id="ARBA00022692"/>
    </source>
</evidence>
<protein>
    <submittedName>
        <fullName evidence="7">Outer membrane protein, OMP85 family</fullName>
    </submittedName>
</protein>
<dbReference type="InterPro" id="IPR000184">
    <property type="entry name" value="Bac_surfAg_D15"/>
</dbReference>
<reference evidence="7 8" key="1">
    <citation type="submission" date="2013-08" db="EMBL/GenBank/DDBJ databases">
        <authorList>
            <person name="Weinstock G."/>
            <person name="Sodergren E."/>
            <person name="Wylie T."/>
            <person name="Fulton L."/>
            <person name="Fulton R."/>
            <person name="Fronick C."/>
            <person name="O'Laughlin M."/>
            <person name="Godfrey J."/>
            <person name="Miner T."/>
            <person name="Herter B."/>
            <person name="Appelbaum E."/>
            <person name="Cordes M."/>
            <person name="Lek S."/>
            <person name="Wollam A."/>
            <person name="Pepin K.H."/>
            <person name="Palsikar V.B."/>
            <person name="Mitreva M."/>
            <person name="Wilson R.K."/>
        </authorList>
    </citation>
    <scope>NUCLEOTIDE SEQUENCE [LARGE SCALE GENOMIC DNA]</scope>
    <source>
        <strain evidence="7 8">F0041</strain>
    </source>
</reference>
<dbReference type="Proteomes" id="UP000016496">
    <property type="component" value="Unassembled WGS sequence"/>
</dbReference>
<keyword evidence="2" id="KW-0812">Transmembrane</keyword>
<dbReference type="Pfam" id="PF01103">
    <property type="entry name" value="Omp85"/>
    <property type="match status" value="1"/>
</dbReference>
<name>U2DW81_9BACE</name>